<proteinExistence type="predicted"/>
<comment type="caution">
    <text evidence="2">The sequence shown here is derived from an EMBL/GenBank/DDBJ whole genome shotgun (WGS) entry which is preliminary data.</text>
</comment>
<gene>
    <name evidence="2" type="ORF">Raf01_92020</name>
</gene>
<sequence length="207" mass="20831">MNSGGSFRINVQAVNDFAQLLADQLDTVQRSAQTVAIFTRPPDLPLGAFAEAFSLGDDHSDEVAGVADLVAKVARSVDFARSVTTLVAQRYAALDAGGAHRIGAVVGDLSAPTDPLKTASPLPTVYSIPAGAGAPTGYATQPTAATTSAVSASGPATGTATPPPGSLVPPREVAQFEVPIPPAGGTVYYYDGAAAVQVGVNIQAQDA</sequence>
<keyword evidence="3" id="KW-1185">Reference proteome</keyword>
<evidence type="ECO:0008006" key="4">
    <source>
        <dbReference type="Google" id="ProtNLM"/>
    </source>
</evidence>
<reference evidence="2" key="1">
    <citation type="submission" date="2021-01" db="EMBL/GenBank/DDBJ databases">
        <title>Whole genome shotgun sequence of Rugosimonospora africana NBRC 104875.</title>
        <authorList>
            <person name="Komaki H."/>
            <person name="Tamura T."/>
        </authorList>
    </citation>
    <scope>NUCLEOTIDE SEQUENCE</scope>
    <source>
        <strain evidence="2">NBRC 104875</strain>
    </source>
</reference>
<evidence type="ECO:0000256" key="1">
    <source>
        <dbReference type="SAM" id="MobiDB-lite"/>
    </source>
</evidence>
<organism evidence="2 3">
    <name type="scientific">Rugosimonospora africana</name>
    <dbReference type="NCBI Taxonomy" id="556532"/>
    <lineage>
        <taxon>Bacteria</taxon>
        <taxon>Bacillati</taxon>
        <taxon>Actinomycetota</taxon>
        <taxon>Actinomycetes</taxon>
        <taxon>Micromonosporales</taxon>
        <taxon>Micromonosporaceae</taxon>
        <taxon>Rugosimonospora</taxon>
    </lineage>
</organism>
<feature type="region of interest" description="Disordered" evidence="1">
    <location>
        <begin position="139"/>
        <end position="165"/>
    </location>
</feature>
<dbReference type="Proteomes" id="UP000642748">
    <property type="component" value="Unassembled WGS sequence"/>
</dbReference>
<dbReference type="AlphaFoldDB" id="A0A8J3R118"/>
<accession>A0A8J3R118</accession>
<protein>
    <recommendedName>
        <fullName evidence="4">PE domain-containing protein</fullName>
    </recommendedName>
</protein>
<dbReference type="EMBL" id="BONZ01000114">
    <property type="protein sequence ID" value="GIH21030.1"/>
    <property type="molecule type" value="Genomic_DNA"/>
</dbReference>
<evidence type="ECO:0000313" key="3">
    <source>
        <dbReference type="Proteomes" id="UP000642748"/>
    </source>
</evidence>
<name>A0A8J3R118_9ACTN</name>
<dbReference type="RefSeq" id="WP_203924439.1">
    <property type="nucleotide sequence ID" value="NZ_BONZ01000114.1"/>
</dbReference>
<feature type="compositionally biased region" description="Low complexity" evidence="1">
    <location>
        <begin position="139"/>
        <end position="160"/>
    </location>
</feature>
<evidence type="ECO:0000313" key="2">
    <source>
        <dbReference type="EMBL" id="GIH21030.1"/>
    </source>
</evidence>